<reference evidence="3" key="1">
    <citation type="submission" date="2014-09" db="EMBL/GenBank/DDBJ databases">
        <authorList>
            <person name="Hjerde E."/>
        </authorList>
    </citation>
    <scope>NUCLEOTIDE SEQUENCE [LARGE SCALE GENOMIC DNA]</scope>
    <source>
        <strain evidence="3">06/09/139</strain>
    </source>
</reference>
<keyword evidence="3" id="KW-1185">Reference proteome</keyword>
<sequence>MNNKLALLFIAVLVGLKFIIVPWFDWVSETTADIEQKERSYAKLSRLSDQQEKAQAEIKRLEQQLAPLEKKKLPNSRAKITTMTLDYMSDLGKKFDVTVRNQRLGEIQEGQLNYVPLNLMVEGDPIGIAQFITELETGKYIMVVAQASITKNTRIESRLSLNLTLYLATKES</sequence>
<dbReference type="AlphaFoldDB" id="A0A090KF81"/>
<accession>A0A090KF81</accession>
<protein>
    <submittedName>
        <fullName evidence="2">Putative general secretion pathway protein</fullName>
    </submittedName>
</protein>
<dbReference type="InterPro" id="IPR014717">
    <property type="entry name" value="Transl_elong_EF1B/ribsomal_bS6"/>
</dbReference>
<dbReference type="HOGENOM" id="CLU_1552053_0_0_6"/>
<gene>
    <name evidence="2" type="ORF">AWOD_I_0184</name>
</gene>
<evidence type="ECO:0000313" key="3">
    <source>
        <dbReference type="Proteomes" id="UP000032427"/>
    </source>
</evidence>
<feature type="coiled-coil region" evidence="1">
    <location>
        <begin position="34"/>
        <end position="71"/>
    </location>
</feature>
<proteinExistence type="predicted"/>
<dbReference type="STRING" id="80852.AWOD_I_0184"/>
<name>A0A090KF81_9GAMM</name>
<dbReference type="GeneID" id="28539714"/>
<dbReference type="OrthoDB" id="6289947at2"/>
<dbReference type="Proteomes" id="UP000032427">
    <property type="component" value="Chromosome 1"/>
</dbReference>
<evidence type="ECO:0000313" key="2">
    <source>
        <dbReference type="EMBL" id="CED70279.1"/>
    </source>
</evidence>
<evidence type="ECO:0000256" key="1">
    <source>
        <dbReference type="SAM" id="Coils"/>
    </source>
</evidence>
<dbReference type="EMBL" id="LN554846">
    <property type="protein sequence ID" value="CED70279.1"/>
    <property type="molecule type" value="Genomic_DNA"/>
</dbReference>
<dbReference type="Gene3D" id="3.30.70.60">
    <property type="match status" value="1"/>
</dbReference>
<dbReference type="PATRIC" id="fig|80852.17.peg.189"/>
<dbReference type="KEGG" id="awd:AWOD_I_0184"/>
<keyword evidence="1" id="KW-0175">Coiled coil</keyword>
<organism evidence="2 3">
    <name type="scientific">Aliivibrio wodanis</name>
    <dbReference type="NCBI Taxonomy" id="80852"/>
    <lineage>
        <taxon>Bacteria</taxon>
        <taxon>Pseudomonadati</taxon>
        <taxon>Pseudomonadota</taxon>
        <taxon>Gammaproteobacteria</taxon>
        <taxon>Vibrionales</taxon>
        <taxon>Vibrionaceae</taxon>
        <taxon>Aliivibrio</taxon>
    </lineage>
</organism>